<feature type="binding site" evidence="12">
    <location>
        <position position="174"/>
    </location>
    <ligand>
        <name>Mg(2+)</name>
        <dbReference type="ChEBI" id="CHEBI:18420"/>
    </ligand>
</feature>
<comment type="pathway">
    <text evidence="1 12">Metabolic intermediate biosynthesis; 5-phospho-alpha-D-ribose 1-diphosphate biosynthesis; 5-phospho-alpha-D-ribose 1-diphosphate from D-ribose 5-phosphate (route I): step 1/1.</text>
</comment>
<dbReference type="EC" id="2.7.6.1" evidence="12"/>
<dbReference type="UniPathway" id="UPA00087">
    <property type="reaction ID" value="UER00172"/>
</dbReference>
<evidence type="ECO:0000256" key="11">
    <source>
        <dbReference type="ARBA" id="ARBA00061444"/>
    </source>
</evidence>
<feature type="binding site" evidence="12">
    <location>
        <position position="223"/>
    </location>
    <ligand>
        <name>D-ribose 5-phosphate</name>
        <dbReference type="ChEBI" id="CHEBI:78346"/>
    </ligand>
</feature>
<evidence type="ECO:0000256" key="7">
    <source>
        <dbReference type="ARBA" id="ARBA00022840"/>
    </source>
</evidence>
<feature type="binding site" evidence="12">
    <location>
        <begin position="40"/>
        <end position="42"/>
    </location>
    <ligand>
        <name>ATP</name>
        <dbReference type="ChEBI" id="CHEBI:30616"/>
    </ligand>
</feature>
<dbReference type="Proteomes" id="UP000182719">
    <property type="component" value="Unassembled WGS sequence"/>
</dbReference>
<name>A0A1H7RQG6_STIAU</name>
<evidence type="ECO:0000256" key="6">
    <source>
        <dbReference type="ARBA" id="ARBA00022777"/>
    </source>
</evidence>
<comment type="subcellular location">
    <subcellularLocation>
        <location evidence="12">Cytoplasm</location>
    </subcellularLocation>
</comment>
<keyword evidence="12" id="KW-0963">Cytoplasm</keyword>
<keyword evidence="2 12" id="KW-0808">Transferase</keyword>
<comment type="subunit">
    <text evidence="12">Homohexamer.</text>
</comment>
<evidence type="ECO:0000256" key="8">
    <source>
        <dbReference type="ARBA" id="ARBA00022842"/>
    </source>
</evidence>
<reference evidence="15" key="1">
    <citation type="submission" date="2016-10" db="EMBL/GenBank/DDBJ databases">
        <authorList>
            <person name="Varghese N."/>
            <person name="Submissions S."/>
        </authorList>
    </citation>
    <scope>NUCLEOTIDE SEQUENCE [LARGE SCALE GENOMIC DNA]</scope>
    <source>
        <strain evidence="15">DSM 17044</strain>
    </source>
</reference>
<dbReference type="GO" id="GO:0016301">
    <property type="term" value="F:kinase activity"/>
    <property type="evidence" value="ECO:0007669"/>
    <property type="project" value="UniProtKB-KW"/>
</dbReference>
<evidence type="ECO:0000313" key="15">
    <source>
        <dbReference type="Proteomes" id="UP000182719"/>
    </source>
</evidence>
<dbReference type="SMART" id="SM01400">
    <property type="entry name" value="Pribosyltran_N"/>
    <property type="match status" value="1"/>
</dbReference>
<evidence type="ECO:0000256" key="10">
    <source>
        <dbReference type="ARBA" id="ARBA00054914"/>
    </source>
</evidence>
<dbReference type="CDD" id="cd06223">
    <property type="entry name" value="PRTases_typeI"/>
    <property type="match status" value="1"/>
</dbReference>
<dbReference type="Pfam" id="PF13793">
    <property type="entry name" value="Pribosyltran_N"/>
    <property type="match status" value="1"/>
</dbReference>
<keyword evidence="5 12" id="KW-0547">Nucleotide-binding</keyword>
<evidence type="ECO:0000256" key="12">
    <source>
        <dbReference type="HAMAP-Rule" id="MF_00583"/>
    </source>
</evidence>
<dbReference type="SUPFAM" id="SSF53271">
    <property type="entry name" value="PRTase-like"/>
    <property type="match status" value="1"/>
</dbReference>
<evidence type="ECO:0000256" key="2">
    <source>
        <dbReference type="ARBA" id="ARBA00022679"/>
    </source>
</evidence>
<comment type="cofactor">
    <cofactor evidence="12">
        <name>Mg(2+)</name>
        <dbReference type="ChEBI" id="CHEBI:18420"/>
    </cofactor>
    <text evidence="12">Binds 2 Mg(2+) ions per subunit.</text>
</comment>
<keyword evidence="8 12" id="KW-0460">Magnesium</keyword>
<dbReference type="InterPro" id="IPR029057">
    <property type="entry name" value="PRTase-like"/>
</dbReference>
<keyword evidence="3 12" id="KW-0479">Metal-binding</keyword>
<dbReference type="FunFam" id="3.40.50.2020:FF:000001">
    <property type="entry name" value="Ribose-phosphate pyrophosphokinase"/>
    <property type="match status" value="1"/>
</dbReference>
<dbReference type="NCBIfam" id="NF002320">
    <property type="entry name" value="PRK01259.1"/>
    <property type="match status" value="1"/>
</dbReference>
<sequence>MQPSRDFKVFTGSSNPGLAHRICEYLKRPLGKAQVGRFSDGEIQVEIDENVRGQDIFIIQSTCPPSNDHLMELLIYCDALKRASAGSINAVIPYYGYARQDRKVAPRTPITAKLVADLLEVAGATRVVSMDMHAGQIQGFFNIPSDHLYGSPVFLEDLRKRFPDNQDTVIVSPDAGGVERARAYSKRLNCPLAIIDKRRPRANASEVMNLIGDVKGKDAILVDDMVDTAGTLTQAAAALMDKGARRVVAYAVHPILSGPALQRIQDSVLEEVVFTDTVPLSPAAQACTKLRVLTTDRLFGEAIARIHRADSLSSLFV</sequence>
<comment type="function">
    <text evidence="10 12">Involved in the biosynthesis of the central metabolite phospho-alpha-D-ribosyl-1-pyrophosphate (PRPP) via the transfer of pyrophosphoryl group from ATP to 1-hydroxyl of ribose-5-phosphate (Rib-5-P).</text>
</comment>
<feature type="binding site" evidence="12">
    <location>
        <position position="133"/>
    </location>
    <ligand>
        <name>Mg(2+)</name>
        <dbReference type="ChEBI" id="CHEBI:18420"/>
    </ligand>
</feature>
<dbReference type="GO" id="GO:0000287">
    <property type="term" value="F:magnesium ion binding"/>
    <property type="evidence" value="ECO:0007669"/>
    <property type="project" value="UniProtKB-UniRule"/>
</dbReference>
<dbReference type="PANTHER" id="PTHR10210">
    <property type="entry name" value="RIBOSE-PHOSPHATE DIPHOSPHOKINASE FAMILY MEMBER"/>
    <property type="match status" value="1"/>
</dbReference>
<feature type="domain" description="Ribose-phosphate pyrophosphokinase N-terminal" evidence="13">
    <location>
        <begin position="8"/>
        <end position="123"/>
    </location>
</feature>
<dbReference type="GO" id="GO:0002189">
    <property type="term" value="C:ribose phosphate diphosphokinase complex"/>
    <property type="evidence" value="ECO:0007669"/>
    <property type="project" value="TreeGrafter"/>
</dbReference>
<feature type="active site" evidence="12">
    <location>
        <position position="197"/>
    </location>
</feature>
<evidence type="ECO:0000313" key="14">
    <source>
        <dbReference type="EMBL" id="SEL62451.1"/>
    </source>
</evidence>
<dbReference type="InterPro" id="IPR005946">
    <property type="entry name" value="Rib-P_diPkinase"/>
</dbReference>
<evidence type="ECO:0000256" key="3">
    <source>
        <dbReference type="ARBA" id="ARBA00022723"/>
    </source>
</evidence>
<keyword evidence="15" id="KW-1185">Reference proteome</keyword>
<dbReference type="InterPro" id="IPR037515">
    <property type="entry name" value="Rib-P_diPkinase_bac"/>
</dbReference>
<evidence type="ECO:0000256" key="9">
    <source>
        <dbReference type="ARBA" id="ARBA00049535"/>
    </source>
</evidence>
<feature type="binding site" evidence="12">
    <location>
        <position position="199"/>
    </location>
    <ligand>
        <name>D-ribose 5-phosphate</name>
        <dbReference type="ChEBI" id="CHEBI:78346"/>
    </ligand>
</feature>
<dbReference type="HAMAP" id="MF_00583_B">
    <property type="entry name" value="RibP_PPkinase_B"/>
    <property type="match status" value="1"/>
</dbReference>
<evidence type="ECO:0000256" key="5">
    <source>
        <dbReference type="ARBA" id="ARBA00022741"/>
    </source>
</evidence>
<dbReference type="GO" id="GO:0005524">
    <property type="term" value="F:ATP binding"/>
    <property type="evidence" value="ECO:0007669"/>
    <property type="project" value="UniProtKB-KW"/>
</dbReference>
<keyword evidence="6 12" id="KW-0418">Kinase</keyword>
<keyword evidence="4 12" id="KW-0545">Nucleotide biosynthesis</keyword>
<accession>A0A1H7RQG6</accession>
<dbReference type="GO" id="GO:0004749">
    <property type="term" value="F:ribose phosphate diphosphokinase activity"/>
    <property type="evidence" value="ECO:0007669"/>
    <property type="project" value="UniProtKB-UniRule"/>
</dbReference>
<dbReference type="Pfam" id="PF14572">
    <property type="entry name" value="Pribosyl_synth"/>
    <property type="match status" value="1"/>
</dbReference>
<comment type="catalytic activity">
    <reaction evidence="9 12">
        <text>D-ribose 5-phosphate + ATP = 5-phospho-alpha-D-ribose 1-diphosphate + AMP + H(+)</text>
        <dbReference type="Rhea" id="RHEA:15609"/>
        <dbReference type="ChEBI" id="CHEBI:15378"/>
        <dbReference type="ChEBI" id="CHEBI:30616"/>
        <dbReference type="ChEBI" id="CHEBI:58017"/>
        <dbReference type="ChEBI" id="CHEBI:78346"/>
        <dbReference type="ChEBI" id="CHEBI:456215"/>
        <dbReference type="EC" id="2.7.6.1"/>
    </reaction>
</comment>
<protein>
    <recommendedName>
        <fullName evidence="12">Ribose-phosphate pyrophosphokinase</fullName>
        <shortName evidence="12">RPPK</shortName>
        <ecNumber evidence="12">2.7.6.1</ecNumber>
    </recommendedName>
    <alternativeName>
        <fullName evidence="12">5-phospho-D-ribosyl alpha-1-diphosphate synthase</fullName>
    </alternativeName>
    <alternativeName>
        <fullName evidence="12">Phosphoribosyl diphosphate synthase</fullName>
    </alternativeName>
    <alternativeName>
        <fullName evidence="12">Phosphoribosyl pyrophosphate synthase</fullName>
        <shortName evidence="12">P-Rib-PP synthase</shortName>
        <shortName evidence="12">PRPP synthase</shortName>
        <shortName evidence="12">PRPPase</shortName>
    </alternativeName>
</protein>
<gene>
    <name evidence="12" type="primary">prs</name>
    <name evidence="14" type="ORF">SAMN05444354_107140</name>
</gene>
<dbReference type="InterPro" id="IPR000836">
    <property type="entry name" value="PRTase_dom"/>
</dbReference>
<dbReference type="NCBIfam" id="TIGR01251">
    <property type="entry name" value="ribP_PPkin"/>
    <property type="match status" value="1"/>
</dbReference>
<dbReference type="EMBL" id="FOAP01000007">
    <property type="protein sequence ID" value="SEL62451.1"/>
    <property type="molecule type" value="Genomic_DNA"/>
</dbReference>
<dbReference type="InterPro" id="IPR029099">
    <property type="entry name" value="Pribosyltran_N"/>
</dbReference>
<feature type="binding site" evidence="12">
    <location>
        <begin position="227"/>
        <end position="231"/>
    </location>
    <ligand>
        <name>D-ribose 5-phosphate</name>
        <dbReference type="ChEBI" id="CHEBI:78346"/>
    </ligand>
</feature>
<evidence type="ECO:0000256" key="4">
    <source>
        <dbReference type="ARBA" id="ARBA00022727"/>
    </source>
</evidence>
<keyword evidence="7 12" id="KW-0067">ATP-binding</keyword>
<dbReference type="AlphaFoldDB" id="A0A1H7RQG6"/>
<comment type="similarity">
    <text evidence="11 12">Belongs to the ribose-phosphate pyrophosphokinase family. Class I subfamily.</text>
</comment>
<proteinExistence type="inferred from homology"/>
<evidence type="ECO:0000256" key="1">
    <source>
        <dbReference type="ARBA" id="ARBA00004996"/>
    </source>
</evidence>
<evidence type="ECO:0000259" key="13">
    <source>
        <dbReference type="Pfam" id="PF13793"/>
    </source>
</evidence>
<dbReference type="Gene3D" id="3.40.50.2020">
    <property type="match status" value="2"/>
</dbReference>
<feature type="binding site" evidence="12">
    <location>
        <begin position="99"/>
        <end position="100"/>
    </location>
    <ligand>
        <name>ATP</name>
        <dbReference type="ChEBI" id="CHEBI:30616"/>
    </ligand>
</feature>
<dbReference type="GO" id="GO:0005737">
    <property type="term" value="C:cytoplasm"/>
    <property type="evidence" value="ECO:0007669"/>
    <property type="project" value="UniProtKB-SubCell"/>
</dbReference>
<dbReference type="PANTHER" id="PTHR10210:SF41">
    <property type="entry name" value="RIBOSE-PHOSPHATE PYROPHOSPHOKINASE 1, CHLOROPLASTIC"/>
    <property type="match status" value="1"/>
</dbReference>
<dbReference type="GO" id="GO:0006164">
    <property type="term" value="P:purine nucleotide biosynthetic process"/>
    <property type="evidence" value="ECO:0007669"/>
    <property type="project" value="TreeGrafter"/>
</dbReference>
<dbReference type="OrthoDB" id="9777067at2"/>
<dbReference type="RefSeq" id="WP_075007187.1">
    <property type="nucleotide sequence ID" value="NZ_FOAP01000007.1"/>
</dbReference>
<dbReference type="GO" id="GO:0006015">
    <property type="term" value="P:5-phosphoribose 1-diphosphate biosynthetic process"/>
    <property type="evidence" value="ECO:0007669"/>
    <property type="project" value="UniProtKB-UniRule"/>
</dbReference>
<organism evidence="14 15">
    <name type="scientific">Stigmatella aurantiaca</name>
    <dbReference type="NCBI Taxonomy" id="41"/>
    <lineage>
        <taxon>Bacteria</taxon>
        <taxon>Pseudomonadati</taxon>
        <taxon>Myxococcota</taxon>
        <taxon>Myxococcia</taxon>
        <taxon>Myxococcales</taxon>
        <taxon>Cystobacterineae</taxon>
        <taxon>Archangiaceae</taxon>
        <taxon>Stigmatella</taxon>
    </lineage>
</organism>